<dbReference type="PANTHER" id="PTHR45588">
    <property type="entry name" value="TPR DOMAIN-CONTAINING PROTEIN"/>
    <property type="match status" value="1"/>
</dbReference>
<comment type="caution">
    <text evidence="5">The sequence shown here is derived from an EMBL/GenBank/DDBJ whole genome shotgun (WGS) entry which is preliminary data.</text>
</comment>
<dbReference type="Gene3D" id="1.25.40.10">
    <property type="entry name" value="Tetratricopeptide repeat domain"/>
    <property type="match status" value="2"/>
</dbReference>
<keyword evidence="6" id="KW-1185">Reference proteome</keyword>
<dbReference type="InterPro" id="IPR011990">
    <property type="entry name" value="TPR-like_helical_dom_sf"/>
</dbReference>
<feature type="signal peptide" evidence="4">
    <location>
        <begin position="1"/>
        <end position="22"/>
    </location>
</feature>
<feature type="chain" id="PRO_5035270582" evidence="4">
    <location>
        <begin position="23"/>
        <end position="568"/>
    </location>
</feature>
<evidence type="ECO:0000256" key="2">
    <source>
        <dbReference type="ARBA" id="ARBA00022803"/>
    </source>
</evidence>
<proteinExistence type="predicted"/>
<dbReference type="AlphaFoldDB" id="A0A8J7MAK0"/>
<dbReference type="SUPFAM" id="SSF48452">
    <property type="entry name" value="TPR-like"/>
    <property type="match status" value="2"/>
</dbReference>
<name>A0A8J7MAK0_9BACT</name>
<feature type="repeat" description="TPR" evidence="3">
    <location>
        <begin position="520"/>
        <end position="553"/>
    </location>
</feature>
<accession>A0A8J7MAK0</accession>
<keyword evidence="1" id="KW-0677">Repeat</keyword>
<dbReference type="Proteomes" id="UP000624703">
    <property type="component" value="Unassembled WGS sequence"/>
</dbReference>
<dbReference type="EMBL" id="JAENIM010000009">
    <property type="protein sequence ID" value="MBK1789917.1"/>
    <property type="molecule type" value="Genomic_DNA"/>
</dbReference>
<dbReference type="InterPro" id="IPR013105">
    <property type="entry name" value="TPR_2"/>
</dbReference>
<dbReference type="InterPro" id="IPR019734">
    <property type="entry name" value="TPR_rpt"/>
</dbReference>
<organism evidence="5 6">
    <name type="scientific">Persicirhabdus sediminis</name>
    <dbReference type="NCBI Taxonomy" id="454144"/>
    <lineage>
        <taxon>Bacteria</taxon>
        <taxon>Pseudomonadati</taxon>
        <taxon>Verrucomicrobiota</taxon>
        <taxon>Verrucomicrobiia</taxon>
        <taxon>Verrucomicrobiales</taxon>
        <taxon>Verrucomicrobiaceae</taxon>
        <taxon>Persicirhabdus</taxon>
    </lineage>
</organism>
<dbReference type="Pfam" id="PF07719">
    <property type="entry name" value="TPR_2"/>
    <property type="match status" value="1"/>
</dbReference>
<evidence type="ECO:0000256" key="4">
    <source>
        <dbReference type="SAM" id="SignalP"/>
    </source>
</evidence>
<evidence type="ECO:0000256" key="1">
    <source>
        <dbReference type="ARBA" id="ARBA00022737"/>
    </source>
</evidence>
<protein>
    <submittedName>
        <fullName evidence="5">Tetratricopeptide repeat protein</fullName>
    </submittedName>
</protein>
<dbReference type="SMART" id="SM00028">
    <property type="entry name" value="TPR"/>
    <property type="match status" value="2"/>
</dbReference>
<dbReference type="PROSITE" id="PS50005">
    <property type="entry name" value="TPR"/>
    <property type="match status" value="1"/>
</dbReference>
<keyword evidence="4" id="KW-0732">Signal</keyword>
<evidence type="ECO:0000256" key="3">
    <source>
        <dbReference type="PROSITE-ProRule" id="PRU00339"/>
    </source>
</evidence>
<keyword evidence="2 3" id="KW-0802">TPR repeat</keyword>
<gene>
    <name evidence="5" type="ORF">JIN82_01975</name>
</gene>
<reference evidence="5" key="1">
    <citation type="submission" date="2021-01" db="EMBL/GenBank/DDBJ databases">
        <title>Modified the classification status of verrucomicrobia.</title>
        <authorList>
            <person name="Feng X."/>
        </authorList>
    </citation>
    <scope>NUCLEOTIDE SEQUENCE</scope>
    <source>
        <strain evidence="5">_KCTC 22039</strain>
    </source>
</reference>
<dbReference type="RefSeq" id="WP_200309953.1">
    <property type="nucleotide sequence ID" value="NZ_JAENIM010000009.1"/>
</dbReference>
<evidence type="ECO:0000313" key="6">
    <source>
        <dbReference type="Proteomes" id="UP000624703"/>
    </source>
</evidence>
<dbReference type="PANTHER" id="PTHR45588:SF1">
    <property type="entry name" value="WW DOMAIN-CONTAINING PROTEIN"/>
    <property type="match status" value="1"/>
</dbReference>
<sequence length="568" mass="63075">MNKLFAIPPLISLLMTSLPLVADEKPANAVAAADAIKVEGKFDAKFCIAPRVAKLGPPKFQLEAAVPSMMVATNSELAQKHVEHGFALVSAQWDFEAYRHFAAAIQQDPECLMAYAGMCLALARPFNEDLAYRNVAMERMLDLVEAVDELNEAVFPDYECRFATAVATLLVDSPRKAGEMFYRIADFYPNESLARLFGIFLLRGGYDEFGDARPTQVAAIKDMKALMEKNPNDLMIIEYYLALVAESPASMAEFEKQYLPYARKLAEINPEFAPWQHLLGHFLWRSGKLAEADKAFANSSRLFKEYRKAQGVSFFDCQTELKSYLYRSSCLYDMGKFDLAIKLASPISKLNISEDRLASATAQMVLWDARTLPARMYIGRGQPGDYQKALETLPKKGDKQIFGEKSLAGGYVEALAYYCGAHKALAAKDYPAAKGIHQAFRGMISKIASMEQSVRFTNNFSSLSEFHRAGSTLAVLDMCLAGQIALEANDDSKLAAINWLRSAADRQARPSMMMPSSISTPMENLIGEAYLELGEVEKARDAFAKAIELYPNNYRSAAGLKQCEDQDK</sequence>
<evidence type="ECO:0000313" key="5">
    <source>
        <dbReference type="EMBL" id="MBK1789917.1"/>
    </source>
</evidence>